<keyword evidence="2" id="KW-1185">Reference proteome</keyword>
<sequence>MVFGLRVFSAPLSNLGFGLIVGFFLEACRVFSPLISSAWFDFCFRSGSASGKLSWALPVHIVRQNPPKIDVNLEVSGGSQICQKGL</sequence>
<reference evidence="1" key="1">
    <citation type="submission" date="2022-08" db="EMBL/GenBank/DDBJ databases">
        <authorList>
            <person name="Gutierrez-Valencia J."/>
        </authorList>
    </citation>
    <scope>NUCLEOTIDE SEQUENCE</scope>
</reference>
<proteinExistence type="predicted"/>
<name>A0AAV0I0X7_9ROSI</name>
<comment type="caution">
    <text evidence="1">The sequence shown here is derived from an EMBL/GenBank/DDBJ whole genome shotgun (WGS) entry which is preliminary data.</text>
</comment>
<accession>A0AAV0I0X7</accession>
<dbReference type="AlphaFoldDB" id="A0AAV0I0X7"/>
<protein>
    <submittedName>
        <fullName evidence="1">Uncharacterized protein</fullName>
    </submittedName>
</protein>
<dbReference type="Proteomes" id="UP001154282">
    <property type="component" value="Unassembled WGS sequence"/>
</dbReference>
<evidence type="ECO:0000313" key="1">
    <source>
        <dbReference type="EMBL" id="CAI0390829.1"/>
    </source>
</evidence>
<organism evidence="1 2">
    <name type="scientific">Linum tenue</name>
    <dbReference type="NCBI Taxonomy" id="586396"/>
    <lineage>
        <taxon>Eukaryota</taxon>
        <taxon>Viridiplantae</taxon>
        <taxon>Streptophyta</taxon>
        <taxon>Embryophyta</taxon>
        <taxon>Tracheophyta</taxon>
        <taxon>Spermatophyta</taxon>
        <taxon>Magnoliopsida</taxon>
        <taxon>eudicotyledons</taxon>
        <taxon>Gunneridae</taxon>
        <taxon>Pentapetalae</taxon>
        <taxon>rosids</taxon>
        <taxon>fabids</taxon>
        <taxon>Malpighiales</taxon>
        <taxon>Linaceae</taxon>
        <taxon>Linum</taxon>
    </lineage>
</organism>
<gene>
    <name evidence="1" type="ORF">LITE_LOCUS6889</name>
</gene>
<dbReference type="EMBL" id="CAMGYJ010000003">
    <property type="protein sequence ID" value="CAI0390829.1"/>
    <property type="molecule type" value="Genomic_DNA"/>
</dbReference>
<evidence type="ECO:0000313" key="2">
    <source>
        <dbReference type="Proteomes" id="UP001154282"/>
    </source>
</evidence>